<dbReference type="PANTHER" id="PTHR33095">
    <property type="entry name" value="OS07G0619500 PROTEIN"/>
    <property type="match status" value="1"/>
</dbReference>
<evidence type="ECO:0000313" key="1">
    <source>
        <dbReference type="EMBL" id="PKU64389.1"/>
    </source>
</evidence>
<dbReference type="AlphaFoldDB" id="A0A2I0VLV3"/>
<gene>
    <name evidence="1" type="ORF">MA16_Dca005312</name>
</gene>
<reference evidence="1 2" key="2">
    <citation type="journal article" date="2017" name="Nature">
        <title>The Apostasia genome and the evolution of orchids.</title>
        <authorList>
            <person name="Zhang G.Q."/>
            <person name="Liu K.W."/>
            <person name="Li Z."/>
            <person name="Lohaus R."/>
            <person name="Hsiao Y.Y."/>
            <person name="Niu S.C."/>
            <person name="Wang J.Y."/>
            <person name="Lin Y.C."/>
            <person name="Xu Q."/>
            <person name="Chen L.J."/>
            <person name="Yoshida K."/>
            <person name="Fujiwara S."/>
            <person name="Wang Z.W."/>
            <person name="Zhang Y.Q."/>
            <person name="Mitsuda N."/>
            <person name="Wang M."/>
            <person name="Liu G.H."/>
            <person name="Pecoraro L."/>
            <person name="Huang H.X."/>
            <person name="Xiao X.J."/>
            <person name="Lin M."/>
            <person name="Wu X.Y."/>
            <person name="Wu W.L."/>
            <person name="Chen Y.Y."/>
            <person name="Chang S.B."/>
            <person name="Sakamoto S."/>
            <person name="Ohme-Takagi M."/>
            <person name="Yagi M."/>
            <person name="Zeng S.J."/>
            <person name="Shen C.Y."/>
            <person name="Yeh C.M."/>
            <person name="Luo Y.B."/>
            <person name="Tsai W.C."/>
            <person name="Van de Peer Y."/>
            <person name="Liu Z.J."/>
        </authorList>
    </citation>
    <scope>NUCLEOTIDE SEQUENCE [LARGE SCALE GENOMIC DNA]</scope>
    <source>
        <tissue evidence="1">The whole plant</tissue>
    </source>
</reference>
<name>A0A2I0VLV3_9ASPA</name>
<dbReference type="PANTHER" id="PTHR33095:SF127">
    <property type="entry name" value="OS05G0578100 PROTEIN"/>
    <property type="match status" value="1"/>
</dbReference>
<dbReference type="InterPro" id="IPR012442">
    <property type="entry name" value="DUF1645_plant"/>
</dbReference>
<accession>A0A2I0VLV3</accession>
<keyword evidence="2" id="KW-1185">Reference proteome</keyword>
<dbReference type="Proteomes" id="UP000233837">
    <property type="component" value="Unassembled WGS sequence"/>
</dbReference>
<dbReference type="Pfam" id="PF07816">
    <property type="entry name" value="DUF1645"/>
    <property type="match status" value="1"/>
</dbReference>
<dbReference type="OrthoDB" id="1111059at2759"/>
<dbReference type="EMBL" id="KZ503429">
    <property type="protein sequence ID" value="PKU64389.1"/>
    <property type="molecule type" value="Genomic_DNA"/>
</dbReference>
<reference evidence="1 2" key="1">
    <citation type="journal article" date="2016" name="Sci. Rep.">
        <title>The Dendrobium catenatum Lindl. genome sequence provides insights into polysaccharide synthase, floral development and adaptive evolution.</title>
        <authorList>
            <person name="Zhang G.Q."/>
            <person name="Xu Q."/>
            <person name="Bian C."/>
            <person name="Tsai W.C."/>
            <person name="Yeh C.M."/>
            <person name="Liu K.W."/>
            <person name="Yoshida K."/>
            <person name="Zhang L.S."/>
            <person name="Chang S.B."/>
            <person name="Chen F."/>
            <person name="Shi Y."/>
            <person name="Su Y.Y."/>
            <person name="Zhang Y.Q."/>
            <person name="Chen L.J."/>
            <person name="Yin Y."/>
            <person name="Lin M."/>
            <person name="Huang H."/>
            <person name="Deng H."/>
            <person name="Wang Z.W."/>
            <person name="Zhu S.L."/>
            <person name="Zhao X."/>
            <person name="Deng C."/>
            <person name="Niu S.C."/>
            <person name="Huang J."/>
            <person name="Wang M."/>
            <person name="Liu G.H."/>
            <person name="Yang H.J."/>
            <person name="Xiao X.J."/>
            <person name="Hsiao Y.Y."/>
            <person name="Wu W.L."/>
            <person name="Chen Y.Y."/>
            <person name="Mitsuda N."/>
            <person name="Ohme-Takagi M."/>
            <person name="Luo Y.B."/>
            <person name="Van de Peer Y."/>
            <person name="Liu Z.J."/>
        </authorList>
    </citation>
    <scope>NUCLEOTIDE SEQUENCE [LARGE SCALE GENOMIC DNA]</scope>
    <source>
        <tissue evidence="1">The whole plant</tissue>
    </source>
</reference>
<evidence type="ECO:0000313" key="2">
    <source>
        <dbReference type="Proteomes" id="UP000233837"/>
    </source>
</evidence>
<organism evidence="1 2">
    <name type="scientific">Dendrobium catenatum</name>
    <dbReference type="NCBI Taxonomy" id="906689"/>
    <lineage>
        <taxon>Eukaryota</taxon>
        <taxon>Viridiplantae</taxon>
        <taxon>Streptophyta</taxon>
        <taxon>Embryophyta</taxon>
        <taxon>Tracheophyta</taxon>
        <taxon>Spermatophyta</taxon>
        <taxon>Magnoliopsida</taxon>
        <taxon>Liliopsida</taxon>
        <taxon>Asparagales</taxon>
        <taxon>Orchidaceae</taxon>
        <taxon>Epidendroideae</taxon>
        <taxon>Malaxideae</taxon>
        <taxon>Dendrobiinae</taxon>
        <taxon>Dendrobium</taxon>
    </lineage>
</organism>
<proteinExistence type="predicted"/>
<protein>
    <submittedName>
        <fullName evidence="1">Uncharacterized protein</fullName>
    </submittedName>
</protein>
<sequence length="259" mass="28843">MDGEIMTRFAMEAPSFRGSFGAAAVVPEIAGKDDFPLDDFEFAFTSVKSDPNTATETNADKIFHNGRIHPVYPRFYRDLVDGGLEEKKLEGGIGHLAMDFEKKGQRLGLKSSFSSISSEAKELDKAGCVLKSNSTGSVALESRRSRFRDIVFGRSWSEGDKRLLVPASGKNKMEKSCFHLFRSSYKSASKEVEKTGKRGKENRGVVKNLDIVTAHRSYYCRGIAGGAEMAIGGSRRSFLPYRRELLAGWLFCHTRRNDM</sequence>